<dbReference type="Proteomes" id="UP000827976">
    <property type="component" value="Chromosome 1"/>
</dbReference>
<dbReference type="EC" id="2.1.1.240" evidence="1"/>
<keyword evidence="1" id="KW-0808">Transferase</keyword>
<comment type="caution">
    <text evidence="1">The sequence shown here is derived from an EMBL/GenBank/DDBJ whole genome shotgun (WGS) entry which is preliminary data.</text>
</comment>
<accession>A0ACB7WUV9</accession>
<proteinExistence type="predicted"/>
<protein>
    <submittedName>
        <fullName evidence="1">O-methyltransferase COMT-type protein</fullName>
        <ecNumber evidence="1">2.1.1.240</ecNumber>
    </submittedName>
</protein>
<evidence type="ECO:0000313" key="2">
    <source>
        <dbReference type="Proteomes" id="UP000827976"/>
    </source>
</evidence>
<evidence type="ECO:0000313" key="1">
    <source>
        <dbReference type="EMBL" id="KAH7692273.1"/>
    </source>
</evidence>
<organism evidence="1 2">
    <name type="scientific">Dioscorea alata</name>
    <name type="common">Purple yam</name>
    <dbReference type="NCBI Taxonomy" id="55571"/>
    <lineage>
        <taxon>Eukaryota</taxon>
        <taxon>Viridiplantae</taxon>
        <taxon>Streptophyta</taxon>
        <taxon>Embryophyta</taxon>
        <taxon>Tracheophyta</taxon>
        <taxon>Spermatophyta</taxon>
        <taxon>Magnoliopsida</taxon>
        <taxon>Liliopsida</taxon>
        <taxon>Dioscoreales</taxon>
        <taxon>Dioscoreaceae</taxon>
        <taxon>Dioscorea</taxon>
    </lineage>
</organism>
<gene>
    <name evidence="1" type="ORF">IHE45_01G055200</name>
</gene>
<name>A0ACB7WUV9_DIOAL</name>
<keyword evidence="1" id="KW-0489">Methyltransferase</keyword>
<dbReference type="EMBL" id="CM037011">
    <property type="protein sequence ID" value="KAH7692273.1"/>
    <property type="molecule type" value="Genomic_DNA"/>
</dbReference>
<sequence>MDQFTTTELLQAQSHALNLIIGYFKSISFKAAIDLGIADILHKHGKPMRLVHLTTFLSIPTSKSDPLRRLMRALIHQGIFSTDQETQSLYSLTPTSQLLLPGNSTSITPFLSLIVDPTVSHPSYDLGSWFKSPEDTPFEFLHGKAIIEVAGEKSEFKRLLNEGMASYAGLVMDAVMRSCGDVFGGVESLVDVGGGIGAMAMEIKKAFPEIKCTVLDLPHVVQGKMEIGGVGFVAGDMFESVPPASVAMLKWVLHDWSDEDCIKILKRCKEAIPNKDNEGKIIIIDTVVGATTNNYVNEVETQVFSDLLMLVTAKGKQRNESEWRNIFTVAGFNHYKVTPLMALQSVIEVYP</sequence>
<reference evidence="2" key="1">
    <citation type="journal article" date="2022" name="Nat. Commun.">
        <title>Chromosome evolution and the genetic basis of agronomically important traits in greater yam.</title>
        <authorList>
            <person name="Bredeson J.V."/>
            <person name="Lyons J.B."/>
            <person name="Oniyinde I.O."/>
            <person name="Okereke N.R."/>
            <person name="Kolade O."/>
            <person name="Nnabue I."/>
            <person name="Nwadili C.O."/>
            <person name="Hribova E."/>
            <person name="Parker M."/>
            <person name="Nwogha J."/>
            <person name="Shu S."/>
            <person name="Carlson J."/>
            <person name="Kariba R."/>
            <person name="Muthemba S."/>
            <person name="Knop K."/>
            <person name="Barton G.J."/>
            <person name="Sherwood A.V."/>
            <person name="Lopez-Montes A."/>
            <person name="Asiedu R."/>
            <person name="Jamnadass R."/>
            <person name="Muchugi A."/>
            <person name="Goodstein D."/>
            <person name="Egesi C.N."/>
            <person name="Featherston J."/>
            <person name="Asfaw A."/>
            <person name="Simpson G.G."/>
            <person name="Dolezel J."/>
            <person name="Hendre P.S."/>
            <person name="Van Deynze A."/>
            <person name="Kumar P.L."/>
            <person name="Obidiegwu J.E."/>
            <person name="Bhattacharjee R."/>
            <person name="Rokhsar D.S."/>
        </authorList>
    </citation>
    <scope>NUCLEOTIDE SEQUENCE [LARGE SCALE GENOMIC DNA]</scope>
    <source>
        <strain evidence="2">cv. TDa95/00328</strain>
    </source>
</reference>
<keyword evidence="2" id="KW-1185">Reference proteome</keyword>